<gene>
    <name evidence="6" type="primary">rnpA</name>
    <name evidence="8" type="ordered locus">Clocl_4229</name>
</gene>
<dbReference type="NCBIfam" id="TIGR00188">
    <property type="entry name" value="rnpA"/>
    <property type="match status" value="1"/>
</dbReference>
<dbReference type="STRING" id="720554.Clocl_4229"/>
<reference evidence="9" key="1">
    <citation type="submission" date="2011-12" db="EMBL/GenBank/DDBJ databases">
        <title>Complete sequence of Clostridium clariflavum DSM 19732.</title>
        <authorList>
            <consortium name="US DOE Joint Genome Institute"/>
            <person name="Lucas S."/>
            <person name="Han J."/>
            <person name="Lapidus A."/>
            <person name="Cheng J.-F."/>
            <person name="Goodwin L."/>
            <person name="Pitluck S."/>
            <person name="Peters L."/>
            <person name="Teshima H."/>
            <person name="Detter J.C."/>
            <person name="Han C."/>
            <person name="Tapia R."/>
            <person name="Land M."/>
            <person name="Hauser L."/>
            <person name="Kyrpides N."/>
            <person name="Ivanova N."/>
            <person name="Pagani I."/>
            <person name="Kitzmiller T."/>
            <person name="Lynd L."/>
            <person name="Izquierdo J."/>
            <person name="Woyke T."/>
        </authorList>
    </citation>
    <scope>NUCLEOTIDE SEQUENCE [LARGE SCALE GENOMIC DNA]</scope>
    <source>
        <strain evidence="9">DSM 19732 / NBRC 101661 / EBR45</strain>
    </source>
</reference>
<dbReference type="PANTHER" id="PTHR33992">
    <property type="entry name" value="RIBONUCLEASE P PROTEIN COMPONENT"/>
    <property type="match status" value="1"/>
</dbReference>
<keyword evidence="2 6" id="KW-0540">Nuclease</keyword>
<evidence type="ECO:0000256" key="7">
    <source>
        <dbReference type="NCBIfam" id="TIGR00188"/>
    </source>
</evidence>
<evidence type="ECO:0000256" key="3">
    <source>
        <dbReference type="ARBA" id="ARBA00022759"/>
    </source>
</evidence>
<dbReference type="RefSeq" id="WP_014257146.1">
    <property type="nucleotide sequence ID" value="NC_016627.1"/>
</dbReference>
<evidence type="ECO:0000313" key="8">
    <source>
        <dbReference type="EMBL" id="AEV70651.1"/>
    </source>
</evidence>
<evidence type="ECO:0000256" key="1">
    <source>
        <dbReference type="ARBA" id="ARBA00022694"/>
    </source>
</evidence>
<dbReference type="GO" id="GO:0004526">
    <property type="term" value="F:ribonuclease P activity"/>
    <property type="evidence" value="ECO:0007669"/>
    <property type="project" value="UniProtKB-UniRule"/>
</dbReference>
<dbReference type="GO" id="GO:0000049">
    <property type="term" value="F:tRNA binding"/>
    <property type="evidence" value="ECO:0007669"/>
    <property type="project" value="UniProtKB-UniRule"/>
</dbReference>
<dbReference type="InterPro" id="IPR000100">
    <property type="entry name" value="RNase_P"/>
</dbReference>
<keyword evidence="1 6" id="KW-0819">tRNA processing</keyword>
<proteinExistence type="inferred from homology"/>
<dbReference type="HOGENOM" id="CLU_117179_9_4_9"/>
<dbReference type="HAMAP" id="MF_00227">
    <property type="entry name" value="RNase_P"/>
    <property type="match status" value="1"/>
</dbReference>
<keyword evidence="4 6" id="KW-0378">Hydrolase</keyword>
<dbReference type="Proteomes" id="UP000005435">
    <property type="component" value="Chromosome"/>
</dbReference>
<evidence type="ECO:0000256" key="5">
    <source>
        <dbReference type="ARBA" id="ARBA00022884"/>
    </source>
</evidence>
<comment type="catalytic activity">
    <reaction evidence="6">
        <text>Endonucleolytic cleavage of RNA, removing 5'-extranucleotides from tRNA precursor.</text>
        <dbReference type="EC" id="3.1.26.5"/>
    </reaction>
</comment>
<name>G8LV62_ACECE</name>
<dbReference type="AlphaFoldDB" id="G8LV62"/>
<dbReference type="KEGG" id="ccl:Clocl_4229"/>
<keyword evidence="3 6" id="KW-0255">Endonuclease</keyword>
<dbReference type="GO" id="GO:0042781">
    <property type="term" value="F:3'-tRNA processing endoribonuclease activity"/>
    <property type="evidence" value="ECO:0007669"/>
    <property type="project" value="TreeGrafter"/>
</dbReference>
<reference evidence="8 9" key="2">
    <citation type="journal article" date="2012" name="Stand. Genomic Sci.">
        <title>Complete Genome Sequence of Clostridium clariflavum DSM 19732.</title>
        <authorList>
            <person name="Izquierdo J.A."/>
            <person name="Goodwin L."/>
            <person name="Davenport K.W."/>
            <person name="Teshima H."/>
            <person name="Bruce D."/>
            <person name="Detter C."/>
            <person name="Tapia R."/>
            <person name="Han S."/>
            <person name="Land M."/>
            <person name="Hauser L."/>
            <person name="Jeffries C.D."/>
            <person name="Han J."/>
            <person name="Pitluck S."/>
            <person name="Nolan M."/>
            <person name="Chen A."/>
            <person name="Huntemann M."/>
            <person name="Mavromatis K."/>
            <person name="Mikhailova N."/>
            <person name="Liolios K."/>
            <person name="Woyke T."/>
            <person name="Lynd L.R."/>
        </authorList>
    </citation>
    <scope>NUCLEOTIDE SEQUENCE [LARGE SCALE GENOMIC DNA]</scope>
    <source>
        <strain evidence="9">DSM 19732 / NBRC 101661 / EBR45</strain>
    </source>
</reference>
<dbReference type="GO" id="GO:0001682">
    <property type="term" value="P:tRNA 5'-leader removal"/>
    <property type="evidence" value="ECO:0007669"/>
    <property type="project" value="UniProtKB-UniRule"/>
</dbReference>
<dbReference type="GO" id="GO:0030677">
    <property type="term" value="C:ribonuclease P complex"/>
    <property type="evidence" value="ECO:0007669"/>
    <property type="project" value="TreeGrafter"/>
</dbReference>
<dbReference type="OrthoDB" id="9810867at2"/>
<dbReference type="EMBL" id="CP003065">
    <property type="protein sequence ID" value="AEV70651.1"/>
    <property type="molecule type" value="Genomic_DNA"/>
</dbReference>
<comment type="similarity">
    <text evidence="6">Belongs to the RnpA family.</text>
</comment>
<dbReference type="SUPFAM" id="SSF54211">
    <property type="entry name" value="Ribosomal protein S5 domain 2-like"/>
    <property type="match status" value="1"/>
</dbReference>
<evidence type="ECO:0000256" key="6">
    <source>
        <dbReference type="HAMAP-Rule" id="MF_00227"/>
    </source>
</evidence>
<evidence type="ECO:0000313" key="9">
    <source>
        <dbReference type="Proteomes" id="UP000005435"/>
    </source>
</evidence>
<dbReference type="PANTHER" id="PTHR33992:SF1">
    <property type="entry name" value="RIBONUCLEASE P PROTEIN COMPONENT"/>
    <property type="match status" value="1"/>
</dbReference>
<dbReference type="InterPro" id="IPR020568">
    <property type="entry name" value="Ribosomal_Su5_D2-typ_SF"/>
</dbReference>
<evidence type="ECO:0000256" key="4">
    <source>
        <dbReference type="ARBA" id="ARBA00022801"/>
    </source>
</evidence>
<keyword evidence="9" id="KW-1185">Reference proteome</keyword>
<comment type="function">
    <text evidence="6">RNaseP catalyzes the removal of the 5'-leader sequence from pre-tRNA to produce the mature 5'-terminus. It can also cleave other RNA substrates such as 4.5S RNA. The protein component plays an auxiliary but essential role in vivo by binding to the 5'-leader sequence and broadening the substrate specificity of the ribozyme.</text>
</comment>
<dbReference type="Pfam" id="PF00825">
    <property type="entry name" value="Ribonuclease_P"/>
    <property type="match status" value="1"/>
</dbReference>
<evidence type="ECO:0000256" key="2">
    <source>
        <dbReference type="ARBA" id="ARBA00022722"/>
    </source>
</evidence>
<protein>
    <recommendedName>
        <fullName evidence="6 7">Ribonuclease P protein component</fullName>
        <shortName evidence="6">RNase P protein</shortName>
        <shortName evidence="6">RNaseP protein</shortName>
        <ecNumber evidence="6 7">3.1.26.5</ecNumber>
    </recommendedName>
    <alternativeName>
        <fullName evidence="6">Protein C5</fullName>
    </alternativeName>
</protein>
<dbReference type="EC" id="3.1.26.5" evidence="6 7"/>
<dbReference type="InterPro" id="IPR014721">
    <property type="entry name" value="Ribsml_uS5_D2-typ_fold_subgr"/>
</dbReference>
<accession>G8LV62</accession>
<keyword evidence="5 6" id="KW-0694">RNA-binding</keyword>
<dbReference type="Gene3D" id="3.30.230.10">
    <property type="match status" value="1"/>
</dbReference>
<organism evidence="8 9">
    <name type="scientific">Acetivibrio clariflavus (strain DSM 19732 / NBRC 101661 / EBR45)</name>
    <name type="common">Clostridium clariflavum</name>
    <dbReference type="NCBI Taxonomy" id="720554"/>
    <lineage>
        <taxon>Bacteria</taxon>
        <taxon>Bacillati</taxon>
        <taxon>Bacillota</taxon>
        <taxon>Clostridia</taxon>
        <taxon>Eubacteriales</taxon>
        <taxon>Oscillospiraceae</taxon>
        <taxon>Acetivibrio</taxon>
    </lineage>
</organism>
<sequence length="114" mass="13654">MIFTFPIKNNKDFLKLYKKGKFFVAKYLVLYVLSNNSNVNRLGITVSKKFGKSVKRNRIKRLIKESYRHFESQLKQGFDLVFVARSCEEMPNFSEVKKEMKYLLRKLEVFKEDI</sequence>
<comment type="subunit">
    <text evidence="6">Consists of a catalytic RNA component (M1 or rnpB) and a protein subunit.</text>
</comment>
<dbReference type="eggNOG" id="COG0594">
    <property type="taxonomic scope" value="Bacteria"/>
</dbReference>